<dbReference type="SUPFAM" id="SSF74853">
    <property type="entry name" value="Lamin A/C globular tail domain"/>
    <property type="match status" value="1"/>
</dbReference>
<dbReference type="InterPro" id="IPR059177">
    <property type="entry name" value="GH29D-like_dom"/>
</dbReference>
<proteinExistence type="predicted"/>
<dbReference type="Pfam" id="PF08757">
    <property type="entry name" value="CotH"/>
    <property type="match status" value="1"/>
</dbReference>
<dbReference type="Pfam" id="PF00932">
    <property type="entry name" value="LTD"/>
    <property type="match status" value="1"/>
</dbReference>
<dbReference type="Proteomes" id="UP000236735">
    <property type="component" value="Unassembled WGS sequence"/>
</dbReference>
<sequence>MKKTLFAAILLCCFQTMKAQLVINELMQSNIDCVMDDLKEFPDSWVELYNPTSQGVNLQEFRLGTSDKESESWILPNVMVGGGQYALIYCDKEAKYLHTNFRLDSGKGCSVYLFKSGDIIDKVENLKKQPAPNIAYGRKTDGAEEWGYQLTPTPKEANAGNICDHDHILGEPVFSELGRVMNGVQAFNLQLSLPEGSPEGTEIHYTTNGTEPTIYSTRYTAEIPINKSTAIRAKLFCKGWLSPRSSVQSYIFHDRKLSIPVISIVTDNKYLNDYSIGIFVNNKTHEKNRQVDWRRPINIELFDKEGQPSQINQLCETRITGAYSREASRQSMAIYSHKRFGKKNMDYEFFPDQCPNLTNYKSVVLRNAGNDRDYIYMRDAVAQRSMAEYTDIDYQAWRPAVIYINGNYWCILNIRERANENNIITHYDGLEDIDLIENGELKEGTIDNFRAFTRFYNEHGHTLAEYAELMDWEEYIRITAMNFYFNNLDYPGNNNVMWRPRAEGGKWRWIAKDLDYSMGLYGGNAGESGGYDHRIIAQWYNPNDWNLHKGANFSITSESTRLFRRLMEDKDFCREFIDRFSIYMGDFLNEKGIRAVWDPMYLKIKDEWKHHRSVVYDNPWWPNYDDELRNARNWVSRRTAEMYKQLGEQFDLGSPIPMTVNTSVFPIDGLEMKFNNVPLSRGRFDGKFFANHTVTLEGRAPEGKVITGWNIISKTSAGIEESQLKGSSCSFVMPQCSSISINAIIGDALAINAVEESLWTWHKDGSCLWLTGVPAGTRIDLYDLRGMLLSSTVSDGSVIMLPFHAGQLHVLKVGGKAIKLK</sequence>
<dbReference type="EMBL" id="FNUV01000002">
    <property type="protein sequence ID" value="SEF60795.1"/>
    <property type="molecule type" value="Genomic_DNA"/>
</dbReference>
<dbReference type="InterPro" id="IPR014867">
    <property type="entry name" value="Spore_coat_CotH_CotH2/3/7"/>
</dbReference>
<gene>
    <name evidence="3" type="ORF">SAMN05216354_1000</name>
</gene>
<dbReference type="InterPro" id="IPR036415">
    <property type="entry name" value="Lamin_tail_dom_sf"/>
</dbReference>
<evidence type="ECO:0000313" key="4">
    <source>
        <dbReference type="Proteomes" id="UP000236735"/>
    </source>
</evidence>
<organism evidence="3 4">
    <name type="scientific">Xylanibacter ruminicola</name>
    <name type="common">Prevotella ruminicola</name>
    <dbReference type="NCBI Taxonomy" id="839"/>
    <lineage>
        <taxon>Bacteria</taxon>
        <taxon>Pseudomonadati</taxon>
        <taxon>Bacteroidota</taxon>
        <taxon>Bacteroidia</taxon>
        <taxon>Bacteroidales</taxon>
        <taxon>Prevotellaceae</taxon>
        <taxon>Xylanibacter</taxon>
    </lineage>
</organism>
<evidence type="ECO:0000256" key="1">
    <source>
        <dbReference type="SAM" id="SignalP"/>
    </source>
</evidence>
<feature type="domain" description="LTD" evidence="2">
    <location>
        <begin position="15"/>
        <end position="131"/>
    </location>
</feature>
<feature type="signal peptide" evidence="1">
    <location>
        <begin position="1"/>
        <end position="19"/>
    </location>
</feature>
<dbReference type="Pfam" id="PF13290">
    <property type="entry name" value="CHB_HEX_C_1"/>
    <property type="match status" value="1"/>
</dbReference>
<name>A0A1H5TD79_XYLRU</name>
<accession>A0A1H5TD79</accession>
<feature type="chain" id="PRO_5009284900" evidence="1">
    <location>
        <begin position="20"/>
        <end position="821"/>
    </location>
</feature>
<dbReference type="AlphaFoldDB" id="A0A1H5TD79"/>
<evidence type="ECO:0000313" key="3">
    <source>
        <dbReference type="EMBL" id="SEF60795.1"/>
    </source>
</evidence>
<evidence type="ECO:0000259" key="2">
    <source>
        <dbReference type="PROSITE" id="PS51841"/>
    </source>
</evidence>
<dbReference type="PROSITE" id="PS51841">
    <property type="entry name" value="LTD"/>
    <property type="match status" value="1"/>
</dbReference>
<dbReference type="InterPro" id="IPR001322">
    <property type="entry name" value="Lamin_tail_dom"/>
</dbReference>
<protein>
    <submittedName>
        <fullName evidence="3">Lamin Tail Domain</fullName>
    </submittedName>
</protein>
<reference evidence="3 4" key="1">
    <citation type="submission" date="2016-10" db="EMBL/GenBank/DDBJ databases">
        <authorList>
            <person name="de Groot N.N."/>
        </authorList>
    </citation>
    <scope>NUCLEOTIDE SEQUENCE [LARGE SCALE GENOMIC DNA]</scope>
    <source>
        <strain evidence="3 4">AR32</strain>
    </source>
</reference>
<keyword evidence="1" id="KW-0732">Signal</keyword>